<name>A0A843VNR1_COLES</name>
<sequence>MSVVGSASPTTLVVLATWSASRPVASPVPSHSAVVYLIFTTEVECHHSAAEEVAQTARCQPCWIFW</sequence>
<comment type="caution">
    <text evidence="1">The sequence shown here is derived from an EMBL/GenBank/DDBJ whole genome shotgun (WGS) entry which is preliminary data.</text>
</comment>
<organism evidence="1 2">
    <name type="scientific">Colocasia esculenta</name>
    <name type="common">Wild taro</name>
    <name type="synonym">Arum esculentum</name>
    <dbReference type="NCBI Taxonomy" id="4460"/>
    <lineage>
        <taxon>Eukaryota</taxon>
        <taxon>Viridiplantae</taxon>
        <taxon>Streptophyta</taxon>
        <taxon>Embryophyta</taxon>
        <taxon>Tracheophyta</taxon>
        <taxon>Spermatophyta</taxon>
        <taxon>Magnoliopsida</taxon>
        <taxon>Liliopsida</taxon>
        <taxon>Araceae</taxon>
        <taxon>Aroideae</taxon>
        <taxon>Colocasieae</taxon>
        <taxon>Colocasia</taxon>
    </lineage>
</organism>
<dbReference type="EMBL" id="NMUH01001862">
    <property type="protein sequence ID" value="MQL95977.1"/>
    <property type="molecule type" value="Genomic_DNA"/>
</dbReference>
<accession>A0A843VNR1</accession>
<dbReference type="Proteomes" id="UP000652761">
    <property type="component" value="Unassembled WGS sequence"/>
</dbReference>
<evidence type="ECO:0000313" key="1">
    <source>
        <dbReference type="EMBL" id="MQL95977.1"/>
    </source>
</evidence>
<reference evidence="1" key="1">
    <citation type="submission" date="2017-07" db="EMBL/GenBank/DDBJ databases">
        <title>Taro Niue Genome Assembly and Annotation.</title>
        <authorList>
            <person name="Atibalentja N."/>
            <person name="Keating K."/>
            <person name="Fields C.J."/>
        </authorList>
    </citation>
    <scope>NUCLEOTIDE SEQUENCE</scope>
    <source>
        <strain evidence="1">Niue_2</strain>
        <tissue evidence="1">Leaf</tissue>
    </source>
</reference>
<evidence type="ECO:0000313" key="2">
    <source>
        <dbReference type="Proteomes" id="UP000652761"/>
    </source>
</evidence>
<keyword evidence="2" id="KW-1185">Reference proteome</keyword>
<gene>
    <name evidence="1" type="ORF">Taro_028652</name>
</gene>
<dbReference type="AlphaFoldDB" id="A0A843VNR1"/>
<protein>
    <submittedName>
        <fullName evidence="1">Uncharacterized protein</fullName>
    </submittedName>
</protein>
<proteinExistence type="predicted"/>